<feature type="compositionally biased region" description="Basic and acidic residues" evidence="1">
    <location>
        <begin position="221"/>
        <end position="231"/>
    </location>
</feature>
<feature type="compositionally biased region" description="Basic and acidic residues" evidence="1">
    <location>
        <begin position="294"/>
        <end position="323"/>
    </location>
</feature>
<organism evidence="2 3">
    <name type="scientific">Nematostella vectensis</name>
    <name type="common">Starlet sea anemone</name>
    <dbReference type="NCBI Taxonomy" id="45351"/>
    <lineage>
        <taxon>Eukaryota</taxon>
        <taxon>Metazoa</taxon>
        <taxon>Cnidaria</taxon>
        <taxon>Anthozoa</taxon>
        <taxon>Hexacorallia</taxon>
        <taxon>Actiniaria</taxon>
        <taxon>Edwardsiidae</taxon>
        <taxon>Nematostella</taxon>
    </lineage>
</organism>
<dbReference type="Proteomes" id="UP000001593">
    <property type="component" value="Unassembled WGS sequence"/>
</dbReference>
<name>A7RQC3_NEMVE</name>
<gene>
    <name evidence="2" type="ORF">NEMVEDRAFT_v1g239942</name>
</gene>
<feature type="compositionally biased region" description="Basic and acidic residues" evidence="1">
    <location>
        <begin position="193"/>
        <end position="208"/>
    </location>
</feature>
<feature type="region of interest" description="Disordered" evidence="1">
    <location>
        <begin position="72"/>
        <end position="323"/>
    </location>
</feature>
<reference evidence="2 3" key="1">
    <citation type="journal article" date="2007" name="Science">
        <title>Sea anemone genome reveals ancestral eumetazoan gene repertoire and genomic organization.</title>
        <authorList>
            <person name="Putnam N.H."/>
            <person name="Srivastava M."/>
            <person name="Hellsten U."/>
            <person name="Dirks B."/>
            <person name="Chapman J."/>
            <person name="Salamov A."/>
            <person name="Terry A."/>
            <person name="Shapiro H."/>
            <person name="Lindquist E."/>
            <person name="Kapitonov V.V."/>
            <person name="Jurka J."/>
            <person name="Genikhovich G."/>
            <person name="Grigoriev I.V."/>
            <person name="Lucas S.M."/>
            <person name="Steele R.E."/>
            <person name="Finnerty J.R."/>
            <person name="Technau U."/>
            <person name="Martindale M.Q."/>
            <person name="Rokhsar D.S."/>
        </authorList>
    </citation>
    <scope>NUCLEOTIDE SEQUENCE [LARGE SCALE GENOMIC DNA]</scope>
    <source>
        <strain evidence="3">CH2 X CH6</strain>
    </source>
</reference>
<evidence type="ECO:0000313" key="2">
    <source>
        <dbReference type="EMBL" id="EDO46337.1"/>
    </source>
</evidence>
<keyword evidence="3" id="KW-1185">Reference proteome</keyword>
<dbReference type="OMA" id="PRHRENQ"/>
<accession>A7RQC3</accession>
<evidence type="ECO:0000256" key="1">
    <source>
        <dbReference type="SAM" id="MobiDB-lite"/>
    </source>
</evidence>
<proteinExistence type="predicted"/>
<feature type="compositionally biased region" description="Basic and acidic residues" evidence="1">
    <location>
        <begin position="239"/>
        <end position="285"/>
    </location>
</feature>
<sequence>MSRSYEANEKDKKYKIAGIQILERSMHLFACAMKHPFKTRVRMCSGFYLNKMPDEKLRLTSAVVVSKSFLKEQERRDHARERRINRFRQSESDDEDKSLQRDREHRSRRLGDSVRRPRRVSERDENEDRGNWKGHNLDNPKANRPSGPNRNSVFDRLDKGSIKSRLGQRMLQEDVEENVVTDPTDVPRGQRYFMHDDRDGPRGRDMRRFSGGRGRSRSPVWRHDMFEKVQQEENVDDDATTHDEHDHRDREKPEEEAPRRRRVVAGDRQHGRHDTTEELPRRRDGGGAGKWRHDKFAEMEQEPKRDRVTDREDNRRGRRNRDY</sequence>
<dbReference type="EMBL" id="DS469528">
    <property type="protein sequence ID" value="EDO46337.1"/>
    <property type="molecule type" value="Genomic_DNA"/>
</dbReference>
<feature type="compositionally biased region" description="Basic and acidic residues" evidence="1">
    <location>
        <begin position="72"/>
        <end position="138"/>
    </location>
</feature>
<dbReference type="AlphaFoldDB" id="A7RQC3"/>
<dbReference type="InParanoid" id="A7RQC3"/>
<protein>
    <submittedName>
        <fullName evidence="2">Uncharacterized protein</fullName>
    </submittedName>
</protein>
<dbReference type="HOGENOM" id="CLU_861386_0_0_1"/>
<evidence type="ECO:0000313" key="3">
    <source>
        <dbReference type="Proteomes" id="UP000001593"/>
    </source>
</evidence>